<feature type="transmembrane region" description="Helical" evidence="5">
    <location>
        <begin position="304"/>
        <end position="323"/>
    </location>
</feature>
<keyword evidence="2 5" id="KW-0812">Transmembrane</keyword>
<sequence>MSSAAPALPWWKTVFVFGPHAGSHRVAVRAGISVVVPLVTVWALGHVEWSLYAAFGSFAALYGRNVRYRHRFLMQLSAAVVLVGAVVLGVVVAGMPSHEWWIVGIGAAWATLVAVLSDVFRWNPPGPLFGVFALCAVASVPPGPDSLLIAFVVSSGAAVVSLLVGGAGSVIVRRARADERVAASARPADAPSNPVARRRTRLLPDGDQRLAHAARFGVAAALAGGLSTALGIGHPYWAMIAAVVPLVAVRLSHSALRATHRIVGTFLGLILAAILLSAQPSGLAAIALVVALQIAAELFVTRNYGFALLFVTPLALVMIDVAHPTDTATLIVDRLVETALGTVVALLVAAATWAIWGRRDRASTSRSRGPLPATPTA</sequence>
<organism evidence="7 8">
    <name type="scientific">Okibacterium fritillariae</name>
    <dbReference type="NCBI Taxonomy" id="123320"/>
    <lineage>
        <taxon>Bacteria</taxon>
        <taxon>Bacillati</taxon>
        <taxon>Actinomycetota</taxon>
        <taxon>Actinomycetes</taxon>
        <taxon>Micrococcales</taxon>
        <taxon>Microbacteriaceae</taxon>
        <taxon>Okibacterium</taxon>
    </lineage>
</organism>
<evidence type="ECO:0000256" key="2">
    <source>
        <dbReference type="ARBA" id="ARBA00022692"/>
    </source>
</evidence>
<dbReference type="STRING" id="123320.SAMN06309945_1505"/>
<evidence type="ECO:0000256" key="1">
    <source>
        <dbReference type="ARBA" id="ARBA00004141"/>
    </source>
</evidence>
<gene>
    <name evidence="7" type="ORF">SAMN06309945_1505</name>
</gene>
<keyword evidence="3 5" id="KW-1133">Transmembrane helix</keyword>
<comment type="subcellular location">
    <subcellularLocation>
        <location evidence="1">Membrane</location>
        <topology evidence="1">Multi-pass membrane protein</topology>
    </subcellularLocation>
</comment>
<feature type="transmembrane region" description="Helical" evidence="5">
    <location>
        <begin position="149"/>
        <end position="172"/>
    </location>
</feature>
<dbReference type="Proteomes" id="UP000190857">
    <property type="component" value="Unassembled WGS sequence"/>
</dbReference>
<feature type="domain" description="Integral membrane bound transporter" evidence="6">
    <location>
        <begin position="222"/>
        <end position="348"/>
    </location>
</feature>
<evidence type="ECO:0000313" key="7">
    <source>
        <dbReference type="EMBL" id="SKC50271.1"/>
    </source>
</evidence>
<evidence type="ECO:0000256" key="3">
    <source>
        <dbReference type="ARBA" id="ARBA00022989"/>
    </source>
</evidence>
<evidence type="ECO:0000256" key="5">
    <source>
        <dbReference type="SAM" id="Phobius"/>
    </source>
</evidence>
<dbReference type="OrthoDB" id="4989419at2"/>
<reference evidence="7 8" key="1">
    <citation type="submission" date="2017-02" db="EMBL/GenBank/DDBJ databases">
        <authorList>
            <person name="Peterson S.W."/>
        </authorList>
    </citation>
    <scope>NUCLEOTIDE SEQUENCE [LARGE SCALE GENOMIC DNA]</scope>
    <source>
        <strain evidence="7 8">VKM Ac-2059</strain>
    </source>
</reference>
<dbReference type="GO" id="GO:0016020">
    <property type="term" value="C:membrane"/>
    <property type="evidence" value="ECO:0007669"/>
    <property type="project" value="UniProtKB-SubCell"/>
</dbReference>
<protein>
    <submittedName>
        <fullName evidence="7">Fusaric acid resistance protein-like</fullName>
    </submittedName>
</protein>
<evidence type="ECO:0000313" key="8">
    <source>
        <dbReference type="Proteomes" id="UP000190857"/>
    </source>
</evidence>
<evidence type="ECO:0000256" key="4">
    <source>
        <dbReference type="ARBA" id="ARBA00023136"/>
    </source>
</evidence>
<keyword evidence="8" id="KW-1185">Reference proteome</keyword>
<dbReference type="Pfam" id="PF13515">
    <property type="entry name" value="FUSC_2"/>
    <property type="match status" value="1"/>
</dbReference>
<accession>A0A1T5JFL6</accession>
<evidence type="ECO:0000259" key="6">
    <source>
        <dbReference type="Pfam" id="PF13515"/>
    </source>
</evidence>
<dbReference type="RefSeq" id="WP_079727527.1">
    <property type="nucleotide sequence ID" value="NZ_FUZP01000001.1"/>
</dbReference>
<dbReference type="EMBL" id="FUZP01000001">
    <property type="protein sequence ID" value="SKC50271.1"/>
    <property type="molecule type" value="Genomic_DNA"/>
</dbReference>
<feature type="transmembrane region" description="Helical" evidence="5">
    <location>
        <begin position="100"/>
        <end position="120"/>
    </location>
</feature>
<feature type="transmembrane region" description="Helical" evidence="5">
    <location>
        <begin position="335"/>
        <end position="356"/>
    </location>
</feature>
<feature type="transmembrane region" description="Helical" evidence="5">
    <location>
        <begin position="265"/>
        <end position="292"/>
    </location>
</feature>
<dbReference type="InterPro" id="IPR049453">
    <property type="entry name" value="Memb_transporter_dom"/>
</dbReference>
<proteinExistence type="predicted"/>
<name>A0A1T5JFL6_9MICO</name>
<feature type="transmembrane region" description="Helical" evidence="5">
    <location>
        <begin position="210"/>
        <end position="230"/>
    </location>
</feature>
<feature type="transmembrane region" description="Helical" evidence="5">
    <location>
        <begin position="72"/>
        <end position="94"/>
    </location>
</feature>
<keyword evidence="4 5" id="KW-0472">Membrane</keyword>
<dbReference type="AlphaFoldDB" id="A0A1T5JFL6"/>